<feature type="domain" description="FLZ-type" evidence="5">
    <location>
        <begin position="225"/>
        <end position="267"/>
    </location>
</feature>
<comment type="caution">
    <text evidence="6">The sequence shown here is derived from an EMBL/GenBank/DDBJ whole genome shotgun (WGS) entry which is preliminary data.</text>
</comment>
<evidence type="ECO:0000256" key="3">
    <source>
        <dbReference type="PROSITE-ProRule" id="PRU01131"/>
    </source>
</evidence>
<name>A0A8T0VYT7_PANVG</name>
<evidence type="ECO:0000313" key="7">
    <source>
        <dbReference type="Proteomes" id="UP000823388"/>
    </source>
</evidence>
<evidence type="ECO:0000256" key="1">
    <source>
        <dbReference type="ARBA" id="ARBA00009374"/>
    </source>
</evidence>
<accession>A0A8T0VYT7</accession>
<feature type="region of interest" description="Disordered" evidence="4">
    <location>
        <begin position="121"/>
        <end position="169"/>
    </location>
</feature>
<evidence type="ECO:0000259" key="5">
    <source>
        <dbReference type="PROSITE" id="PS51795"/>
    </source>
</evidence>
<gene>
    <name evidence="6" type="ORF">PVAP13_2NG586840</name>
</gene>
<dbReference type="InterPro" id="IPR007650">
    <property type="entry name" value="Zf-FLZ_dom"/>
</dbReference>
<dbReference type="Proteomes" id="UP000823388">
    <property type="component" value="Chromosome 2N"/>
</dbReference>
<feature type="zinc finger region" description="FLZ-type" evidence="3">
    <location>
        <begin position="225"/>
        <end position="267"/>
    </location>
</feature>
<protein>
    <recommendedName>
        <fullName evidence="5">FLZ-type domain-containing protein</fullName>
    </recommendedName>
</protein>
<dbReference type="Pfam" id="PF04570">
    <property type="entry name" value="zf-FLZ"/>
    <property type="match status" value="1"/>
</dbReference>
<feature type="compositionally biased region" description="Basic residues" evidence="4">
    <location>
        <begin position="142"/>
        <end position="154"/>
    </location>
</feature>
<feature type="compositionally biased region" description="Polar residues" evidence="4">
    <location>
        <begin position="87"/>
        <end position="97"/>
    </location>
</feature>
<keyword evidence="7" id="KW-1185">Reference proteome</keyword>
<feature type="region of interest" description="Disordered" evidence="4">
    <location>
        <begin position="77"/>
        <end position="97"/>
    </location>
</feature>
<evidence type="ECO:0000256" key="4">
    <source>
        <dbReference type="SAM" id="MobiDB-lite"/>
    </source>
</evidence>
<evidence type="ECO:0000313" key="6">
    <source>
        <dbReference type="EMBL" id="KAG2638334.1"/>
    </source>
</evidence>
<keyword evidence="2" id="KW-0479">Metal-binding</keyword>
<evidence type="ECO:0000256" key="2">
    <source>
        <dbReference type="ARBA" id="ARBA00022723"/>
    </source>
</evidence>
<sequence>MIYAWYSKDVSKKTDFSGSRKAQKECGKRCMSIHACVPMVVRACLRHPCNRENTPLTVPPALYKPLPTLQYPTHQLAPHSRARGEQDSYSSSGPTTMLGSRVSTIRDLLALAEPGWWPPSRPGGARVPEGSLFAAGHMPRPGPRRHALQKRKRTAGAPSSTTGAPSCNPETSVGLMAAVAEPASARLLRVAEPARAGASGIMAALATALNDRNGTSGGGGRHVNGSLLACERCSCRLDDRTIYIYMDKGFCNLECRYEYFLEELYEQRRKLAAEVRASKRAWRRHHGGKADLHTEAAARSSRRRIFLAPDDERGDDDYSGSSP</sequence>
<dbReference type="EMBL" id="CM029040">
    <property type="protein sequence ID" value="KAG2638334.1"/>
    <property type="molecule type" value="Genomic_DNA"/>
</dbReference>
<reference evidence="6" key="1">
    <citation type="submission" date="2020-05" db="EMBL/GenBank/DDBJ databases">
        <title>WGS assembly of Panicum virgatum.</title>
        <authorList>
            <person name="Lovell J.T."/>
            <person name="Jenkins J."/>
            <person name="Shu S."/>
            <person name="Juenger T.E."/>
            <person name="Schmutz J."/>
        </authorList>
    </citation>
    <scope>NUCLEOTIDE SEQUENCE</scope>
    <source>
        <strain evidence="6">AP13</strain>
    </source>
</reference>
<dbReference type="AlphaFoldDB" id="A0A8T0VYT7"/>
<dbReference type="GO" id="GO:0046872">
    <property type="term" value="F:metal ion binding"/>
    <property type="evidence" value="ECO:0007669"/>
    <property type="project" value="UniProtKB-KW"/>
</dbReference>
<proteinExistence type="inferred from homology"/>
<dbReference type="PROSITE" id="PS51795">
    <property type="entry name" value="ZF_FLZ"/>
    <property type="match status" value="1"/>
</dbReference>
<feature type="compositionally biased region" description="Polar residues" evidence="4">
    <location>
        <begin position="157"/>
        <end position="169"/>
    </location>
</feature>
<organism evidence="6 7">
    <name type="scientific">Panicum virgatum</name>
    <name type="common">Blackwell switchgrass</name>
    <dbReference type="NCBI Taxonomy" id="38727"/>
    <lineage>
        <taxon>Eukaryota</taxon>
        <taxon>Viridiplantae</taxon>
        <taxon>Streptophyta</taxon>
        <taxon>Embryophyta</taxon>
        <taxon>Tracheophyta</taxon>
        <taxon>Spermatophyta</taxon>
        <taxon>Magnoliopsida</taxon>
        <taxon>Liliopsida</taxon>
        <taxon>Poales</taxon>
        <taxon>Poaceae</taxon>
        <taxon>PACMAD clade</taxon>
        <taxon>Panicoideae</taxon>
        <taxon>Panicodae</taxon>
        <taxon>Paniceae</taxon>
        <taxon>Panicinae</taxon>
        <taxon>Panicum</taxon>
        <taxon>Panicum sect. Hiantes</taxon>
    </lineage>
</organism>
<comment type="similarity">
    <text evidence="1">Belongs to the FLZ family.</text>
</comment>